<comment type="caution">
    <text evidence="3">The sequence shown here is derived from an EMBL/GenBank/DDBJ whole genome shotgun (WGS) entry which is preliminary data.</text>
</comment>
<proteinExistence type="inferred from homology"/>
<dbReference type="EMBL" id="JAHFVK010000002">
    <property type="protein sequence ID" value="MBT2134487.1"/>
    <property type="molecule type" value="Genomic_DNA"/>
</dbReference>
<keyword evidence="2" id="KW-0732">Signal</keyword>
<evidence type="ECO:0000256" key="2">
    <source>
        <dbReference type="ARBA" id="ARBA00022729"/>
    </source>
</evidence>
<dbReference type="Pfam" id="PF03524">
    <property type="entry name" value="CagX"/>
    <property type="match status" value="1"/>
</dbReference>
<keyword evidence="4" id="KW-1185">Reference proteome</keyword>
<dbReference type="InterPro" id="IPR010258">
    <property type="entry name" value="Conjugal_tfr_TrbG/VirB9/CagX"/>
</dbReference>
<organism evidence="3 4">
    <name type="scientific">Croceibacterium selenioxidans</name>
    <dbReference type="NCBI Taxonomy" id="2838833"/>
    <lineage>
        <taxon>Bacteria</taxon>
        <taxon>Pseudomonadati</taxon>
        <taxon>Pseudomonadota</taxon>
        <taxon>Alphaproteobacteria</taxon>
        <taxon>Sphingomonadales</taxon>
        <taxon>Erythrobacteraceae</taxon>
        <taxon>Croceibacterium</taxon>
    </lineage>
</organism>
<comment type="similarity">
    <text evidence="1">Belongs to the TrbG/VirB9 family.</text>
</comment>
<dbReference type="InterPro" id="IPR038161">
    <property type="entry name" value="VirB9/CagX/TrbG_C_sf"/>
</dbReference>
<accession>A0ABS5W5W7</accession>
<gene>
    <name evidence="3" type="ORF">KK137_09095</name>
</gene>
<dbReference type="CDD" id="cd06911">
    <property type="entry name" value="VirB9_CagX_TrbG"/>
    <property type="match status" value="1"/>
</dbReference>
<sequence>MAQIAPIPGSDDPRLQTVAYDPSRPVRLVAFPGANLTLMLLPGDRISRVVLSDRGAFDVRVTAGGDSLNILPLRPDASATLLVEGAQRRYEFDLDTGEGLAAAYVVRFVGSPEYPAFAGTMGPSTASDPALWTGTYRLSGERTLRPVRMGDDGERTYIEWAANQSLPAVFGIGASGQEEVVDGYMRGDLFTIDRVYSELVFRIDKLRVRARRERSER</sequence>
<evidence type="ECO:0000313" key="4">
    <source>
        <dbReference type="Proteomes" id="UP000811255"/>
    </source>
</evidence>
<protein>
    <submittedName>
        <fullName evidence="3">TrbG/VirB9 family P-type conjugative transfer protein</fullName>
    </submittedName>
</protein>
<reference evidence="3 4" key="1">
    <citation type="submission" date="2021-05" db="EMBL/GenBank/DDBJ databases">
        <title>Croceibacterium sp. LX-88 genome sequence.</title>
        <authorList>
            <person name="Luo X."/>
        </authorList>
    </citation>
    <scope>NUCLEOTIDE SEQUENCE [LARGE SCALE GENOMIC DNA]</scope>
    <source>
        <strain evidence="3 4">LX-88</strain>
    </source>
</reference>
<evidence type="ECO:0000256" key="1">
    <source>
        <dbReference type="ARBA" id="ARBA00006135"/>
    </source>
</evidence>
<evidence type="ECO:0000313" key="3">
    <source>
        <dbReference type="EMBL" id="MBT2134487.1"/>
    </source>
</evidence>
<dbReference type="InterPro" id="IPR033645">
    <property type="entry name" value="VirB9/CagX/TrbG_C"/>
</dbReference>
<dbReference type="Gene3D" id="2.60.40.2500">
    <property type="match status" value="1"/>
</dbReference>
<name>A0ABS5W5W7_9SPHN</name>
<dbReference type="Proteomes" id="UP000811255">
    <property type="component" value="Unassembled WGS sequence"/>
</dbReference>
<dbReference type="RefSeq" id="WP_214536130.1">
    <property type="nucleotide sequence ID" value="NZ_JAHFVK010000002.1"/>
</dbReference>